<dbReference type="SUPFAM" id="SSF53335">
    <property type="entry name" value="S-adenosyl-L-methionine-dependent methyltransferases"/>
    <property type="match status" value="1"/>
</dbReference>
<keyword evidence="2" id="KW-1185">Reference proteome</keyword>
<dbReference type="Gene3D" id="3.40.50.150">
    <property type="entry name" value="Vaccinia Virus protein VP39"/>
    <property type="match status" value="1"/>
</dbReference>
<dbReference type="Proteomes" id="UP001597368">
    <property type="component" value="Unassembled WGS sequence"/>
</dbReference>
<proteinExistence type="predicted"/>
<keyword evidence="1" id="KW-0489">Methyltransferase</keyword>
<dbReference type="InterPro" id="IPR006764">
    <property type="entry name" value="SAM_dep_MeTrfase_SAV2177_type"/>
</dbReference>
<dbReference type="PIRSF" id="PIRSF017393">
    <property type="entry name" value="MTase_SAV2177"/>
    <property type="match status" value="1"/>
</dbReference>
<organism evidence="1 2">
    <name type="scientific">Nonomuraea mangrovi</name>
    <dbReference type="NCBI Taxonomy" id="2316207"/>
    <lineage>
        <taxon>Bacteria</taxon>
        <taxon>Bacillati</taxon>
        <taxon>Actinomycetota</taxon>
        <taxon>Actinomycetes</taxon>
        <taxon>Streptosporangiales</taxon>
        <taxon>Streptosporangiaceae</taxon>
        <taxon>Nonomuraea</taxon>
    </lineage>
</organism>
<evidence type="ECO:0000313" key="1">
    <source>
        <dbReference type="EMBL" id="MFD1932030.1"/>
    </source>
</evidence>
<keyword evidence="1" id="KW-0808">Transferase</keyword>
<dbReference type="EMBL" id="JBHUFV010000016">
    <property type="protein sequence ID" value="MFD1932030.1"/>
    <property type="molecule type" value="Genomic_DNA"/>
</dbReference>
<gene>
    <name evidence="1" type="ORF">ACFSKW_11150</name>
</gene>
<dbReference type="Pfam" id="PF04672">
    <property type="entry name" value="Methyltransf_19"/>
    <property type="match status" value="1"/>
</dbReference>
<dbReference type="GO" id="GO:0032259">
    <property type="term" value="P:methylation"/>
    <property type="evidence" value="ECO:0007669"/>
    <property type="project" value="UniProtKB-KW"/>
</dbReference>
<protein>
    <submittedName>
        <fullName evidence="1">SAM-dependent methyltransferase</fullName>
        <ecNumber evidence="1">2.1.1.-</ecNumber>
    </submittedName>
</protein>
<dbReference type="EC" id="2.1.1.-" evidence="1"/>
<dbReference type="RefSeq" id="WP_379571920.1">
    <property type="nucleotide sequence ID" value="NZ_JBHUFV010000016.1"/>
</dbReference>
<evidence type="ECO:0000313" key="2">
    <source>
        <dbReference type="Proteomes" id="UP001597368"/>
    </source>
</evidence>
<dbReference type="GO" id="GO:0008168">
    <property type="term" value="F:methyltransferase activity"/>
    <property type="evidence" value="ECO:0007669"/>
    <property type="project" value="UniProtKB-KW"/>
</dbReference>
<reference evidence="2" key="1">
    <citation type="journal article" date="2019" name="Int. J. Syst. Evol. Microbiol.">
        <title>The Global Catalogue of Microorganisms (GCM) 10K type strain sequencing project: providing services to taxonomists for standard genome sequencing and annotation.</title>
        <authorList>
            <consortium name="The Broad Institute Genomics Platform"/>
            <consortium name="The Broad Institute Genome Sequencing Center for Infectious Disease"/>
            <person name="Wu L."/>
            <person name="Ma J."/>
        </authorList>
    </citation>
    <scope>NUCLEOTIDE SEQUENCE [LARGE SCALE GENOMIC DNA]</scope>
    <source>
        <strain evidence="2">ICMP 6774ER</strain>
    </source>
</reference>
<comment type="caution">
    <text evidence="1">The sequence shown here is derived from an EMBL/GenBank/DDBJ whole genome shotgun (WGS) entry which is preliminary data.</text>
</comment>
<dbReference type="InterPro" id="IPR029063">
    <property type="entry name" value="SAM-dependent_MTases_sf"/>
</dbReference>
<sequence>MDGQPAPEGVDPSVPNVARMYDYYLDGKNNFAADRAAAEQILQLFPETRRSAKENRAFLGRAVRHLVSQGVDQIVDLGSGLPTQGNTHESAPGARVVYVDYDPVVCAHGRALLADGTNVDILHGDVREPGKLLVELGDLIDFRRPVAFLMLAVLHFLPDTEAYPVVGALREASAPGSHLVISHAIDAKPDTTPEALQIYERATASLRLRTEEEIRRFFDGYELVEPGLVFPKDWRPEQPPLVGDSASSIGYAGVGVLR</sequence>
<name>A0ABW4SR21_9ACTN</name>
<accession>A0ABW4SR21</accession>